<keyword evidence="2" id="KW-1133">Transmembrane helix</keyword>
<evidence type="ECO:0000313" key="4">
    <source>
        <dbReference type="Proteomes" id="UP000038040"/>
    </source>
</evidence>
<keyword evidence="2" id="KW-0812">Transmembrane</keyword>
<keyword evidence="5" id="KW-1185">Reference proteome</keyword>
<evidence type="ECO:0000256" key="1">
    <source>
        <dbReference type="SAM" id="MobiDB-lite"/>
    </source>
</evidence>
<feature type="compositionally biased region" description="Low complexity" evidence="1">
    <location>
        <begin position="422"/>
        <end position="433"/>
    </location>
</feature>
<feature type="region of interest" description="Disordered" evidence="1">
    <location>
        <begin position="75"/>
        <end position="103"/>
    </location>
</feature>
<dbReference type="Proteomes" id="UP000274756">
    <property type="component" value="Unassembled WGS sequence"/>
</dbReference>
<gene>
    <name evidence="3" type="ORF">DME_LOCUS6483</name>
</gene>
<proteinExistence type="predicted"/>
<reference evidence="6" key="1">
    <citation type="submission" date="2017-02" db="UniProtKB">
        <authorList>
            <consortium name="WormBaseParasite"/>
        </authorList>
    </citation>
    <scope>IDENTIFICATION</scope>
</reference>
<organism evidence="4 6">
    <name type="scientific">Dracunculus medinensis</name>
    <name type="common">Guinea worm</name>
    <dbReference type="NCBI Taxonomy" id="318479"/>
    <lineage>
        <taxon>Eukaryota</taxon>
        <taxon>Metazoa</taxon>
        <taxon>Ecdysozoa</taxon>
        <taxon>Nematoda</taxon>
        <taxon>Chromadorea</taxon>
        <taxon>Rhabditida</taxon>
        <taxon>Spirurina</taxon>
        <taxon>Dracunculoidea</taxon>
        <taxon>Dracunculidae</taxon>
        <taxon>Dracunculus</taxon>
    </lineage>
</organism>
<keyword evidence="2" id="KW-0472">Membrane</keyword>
<feature type="region of interest" description="Disordered" evidence="1">
    <location>
        <begin position="368"/>
        <end position="433"/>
    </location>
</feature>
<dbReference type="Proteomes" id="UP000038040">
    <property type="component" value="Unplaced"/>
</dbReference>
<dbReference type="AlphaFoldDB" id="A0A0N4U5J5"/>
<evidence type="ECO:0000313" key="5">
    <source>
        <dbReference type="Proteomes" id="UP000274756"/>
    </source>
</evidence>
<accession>A0A0N4U5J5</accession>
<sequence length="483" mass="53175">MSQFTMPVYETIVHSIVHLFVESQQWPISIIGQDNSTTMFGNTCSNCSIWSVVQQSTTRLVDRWFANRRRKETKQRLKTDCTDSPRLINSNDPSSKHHRWSPISNSNSNNSIYGFIIIIVIISNEIVQLFYVGRRVLVVWMDVQPRSRFLRNTNAQRRETEIIGHRQQERQHQNMIIDTTMHNSDGVKTEFNLQKASESLLLSKSDLTTSTSPYHVSNGIQQVPEIAHSLLSPSSTPDQIRQAQLTMDSKMCIPNAATAAAAAAAASNLFDSSRWPAAAFPSTSAAAAAAASLAAFAHPSNQYLLAALGLQNAQQLANSLDGNLSAILPYLQFQAQQALVAHQLAAVHQASALHQHLGAALASSFLPQQQQQQQQQRQQQQQIPQQWLSPPPSTASVQEPTPSPVLTTSDEQQQRTSPPPDAWSTSSDADACSASNTPLFSDSSLLLDVNIIFDFLIRERRDLSEKESLAVAVLAGMAGVGRT</sequence>
<evidence type="ECO:0000313" key="6">
    <source>
        <dbReference type="WBParaSite" id="DME_0000212301-mRNA-1"/>
    </source>
</evidence>
<reference evidence="3 5" key="2">
    <citation type="submission" date="2018-11" db="EMBL/GenBank/DDBJ databases">
        <authorList>
            <consortium name="Pathogen Informatics"/>
        </authorList>
    </citation>
    <scope>NUCLEOTIDE SEQUENCE [LARGE SCALE GENOMIC DNA]</scope>
</reference>
<protein>
    <submittedName>
        <fullName evidence="6">Homeobox domain-containing protein</fullName>
    </submittedName>
</protein>
<feature type="transmembrane region" description="Helical" evidence="2">
    <location>
        <begin position="112"/>
        <end position="132"/>
    </location>
</feature>
<dbReference type="WBParaSite" id="DME_0000212301-mRNA-1">
    <property type="protein sequence ID" value="DME_0000212301-mRNA-1"/>
    <property type="gene ID" value="DME_0000212301"/>
</dbReference>
<dbReference type="EMBL" id="UYYG01001156">
    <property type="protein sequence ID" value="VDN56510.1"/>
    <property type="molecule type" value="Genomic_DNA"/>
</dbReference>
<feature type="compositionally biased region" description="Low complexity" evidence="1">
    <location>
        <begin position="368"/>
        <end position="386"/>
    </location>
</feature>
<evidence type="ECO:0000313" key="3">
    <source>
        <dbReference type="EMBL" id="VDN56510.1"/>
    </source>
</evidence>
<evidence type="ECO:0000256" key="2">
    <source>
        <dbReference type="SAM" id="Phobius"/>
    </source>
</evidence>
<name>A0A0N4U5J5_DRAME</name>
<feature type="compositionally biased region" description="Polar residues" evidence="1">
    <location>
        <begin position="394"/>
        <end position="415"/>
    </location>
</feature>